<keyword evidence="10" id="KW-0234">DNA repair</keyword>
<dbReference type="PANTHER" id="PTHR43152:SF3">
    <property type="entry name" value="UVRABC SYSTEM PROTEIN A"/>
    <property type="match status" value="1"/>
</dbReference>
<dbReference type="SUPFAM" id="SSF52540">
    <property type="entry name" value="P-loop containing nucleoside triphosphate hydrolases"/>
    <property type="match status" value="1"/>
</dbReference>
<dbReference type="AlphaFoldDB" id="A0AAU2VG63"/>
<keyword evidence="5" id="KW-0227">DNA damage</keyword>
<dbReference type="InterPro" id="IPR027417">
    <property type="entry name" value="P-loop_NTPase"/>
</dbReference>
<keyword evidence="2" id="KW-0963">Cytoplasm</keyword>
<dbReference type="EMBL" id="CP108318">
    <property type="protein sequence ID" value="WTW66129.1"/>
    <property type="molecule type" value="Genomic_DNA"/>
</dbReference>
<evidence type="ECO:0000256" key="8">
    <source>
        <dbReference type="ARBA" id="ARBA00022881"/>
    </source>
</evidence>
<evidence type="ECO:0000256" key="6">
    <source>
        <dbReference type="ARBA" id="ARBA00022769"/>
    </source>
</evidence>
<dbReference type="GO" id="GO:0004518">
    <property type="term" value="F:nuclease activity"/>
    <property type="evidence" value="ECO:0007669"/>
    <property type="project" value="UniProtKB-KW"/>
</dbReference>
<dbReference type="GO" id="GO:0005737">
    <property type="term" value="C:cytoplasm"/>
    <property type="evidence" value="ECO:0007669"/>
    <property type="project" value="UniProtKB-SubCell"/>
</dbReference>
<dbReference type="GO" id="GO:0005524">
    <property type="term" value="F:ATP binding"/>
    <property type="evidence" value="ECO:0007669"/>
    <property type="project" value="UniProtKB-KW"/>
</dbReference>
<evidence type="ECO:0000256" key="3">
    <source>
        <dbReference type="ARBA" id="ARBA00022737"/>
    </source>
</evidence>
<reference evidence="14" key="1">
    <citation type="submission" date="2022-10" db="EMBL/GenBank/DDBJ databases">
        <title>The complete genomes of actinobacterial strains from the NBC collection.</title>
        <authorList>
            <person name="Joergensen T.S."/>
            <person name="Alvarez Arevalo M."/>
            <person name="Sterndorff E.B."/>
            <person name="Faurdal D."/>
            <person name="Vuksanovic O."/>
            <person name="Mourched A.-S."/>
            <person name="Charusanti P."/>
            <person name="Shaw S."/>
            <person name="Blin K."/>
            <person name="Weber T."/>
        </authorList>
    </citation>
    <scope>NUCLEOTIDE SEQUENCE</scope>
    <source>
        <strain evidence="14">NBC_00003</strain>
    </source>
</reference>
<evidence type="ECO:0000256" key="1">
    <source>
        <dbReference type="ARBA" id="ARBA00004496"/>
    </source>
</evidence>
<dbReference type="GO" id="GO:0003677">
    <property type="term" value="F:DNA binding"/>
    <property type="evidence" value="ECO:0007669"/>
    <property type="project" value="UniProtKB-KW"/>
</dbReference>
<keyword evidence="7" id="KW-0067">ATP-binding</keyword>
<organism evidence="14">
    <name type="scientific">Streptomyces sp. NBC_00003</name>
    <dbReference type="NCBI Taxonomy" id="2903608"/>
    <lineage>
        <taxon>Bacteria</taxon>
        <taxon>Bacillati</taxon>
        <taxon>Actinomycetota</taxon>
        <taxon>Actinomycetes</taxon>
        <taxon>Kitasatosporales</taxon>
        <taxon>Streptomycetaceae</taxon>
        <taxon>Streptomyces</taxon>
    </lineage>
</organism>
<comment type="subcellular location">
    <subcellularLocation>
        <location evidence="1">Cytoplasm</location>
    </subcellularLocation>
</comment>
<evidence type="ECO:0000256" key="7">
    <source>
        <dbReference type="ARBA" id="ARBA00022840"/>
    </source>
</evidence>
<accession>A0AAU2VG63</accession>
<keyword evidence="8" id="KW-0267">Excision nuclease</keyword>
<dbReference type="GO" id="GO:0006281">
    <property type="term" value="P:DNA repair"/>
    <property type="evidence" value="ECO:0007669"/>
    <property type="project" value="UniProtKB-KW"/>
</dbReference>
<keyword evidence="6" id="KW-0228">DNA excision</keyword>
<name>A0AAU2VG63_9ACTN</name>
<evidence type="ECO:0000256" key="5">
    <source>
        <dbReference type="ARBA" id="ARBA00022763"/>
    </source>
</evidence>
<evidence type="ECO:0000256" key="9">
    <source>
        <dbReference type="ARBA" id="ARBA00023125"/>
    </source>
</evidence>
<evidence type="ECO:0000256" key="4">
    <source>
        <dbReference type="ARBA" id="ARBA00022741"/>
    </source>
</evidence>
<proteinExistence type="inferred from homology"/>
<gene>
    <name evidence="14" type="ORF">OG549_38930</name>
</gene>
<keyword evidence="4" id="KW-0547">Nucleotide-binding</keyword>
<sequence>MHRLHDDGNTVIVVEHDLDVIKHTAWIIDIGPDTGKHGGQVVFTGIPTDMTRTSRTHTAEHLRMSLPKRMGAHLLLGRPA</sequence>
<protein>
    <recommendedName>
        <fullName evidence="12">UvrABC system protein A</fullName>
    </recommendedName>
    <alternativeName>
        <fullName evidence="13">Excinuclease ABC subunit A</fullName>
    </alternativeName>
</protein>
<dbReference type="PANTHER" id="PTHR43152">
    <property type="entry name" value="UVRABC SYSTEM PROTEIN A"/>
    <property type="match status" value="1"/>
</dbReference>
<keyword evidence="9" id="KW-0238">DNA-binding</keyword>
<evidence type="ECO:0000256" key="12">
    <source>
        <dbReference type="ARBA" id="ARBA00039316"/>
    </source>
</evidence>
<evidence type="ECO:0000256" key="2">
    <source>
        <dbReference type="ARBA" id="ARBA00022490"/>
    </source>
</evidence>
<dbReference type="Gene3D" id="3.40.50.300">
    <property type="entry name" value="P-loop containing nucleotide triphosphate hydrolases"/>
    <property type="match status" value="1"/>
</dbReference>
<comment type="similarity">
    <text evidence="11">Belongs to the ABC transporter superfamily. UvrA family.</text>
</comment>
<evidence type="ECO:0000256" key="10">
    <source>
        <dbReference type="ARBA" id="ARBA00023204"/>
    </source>
</evidence>
<keyword evidence="3" id="KW-0677">Repeat</keyword>
<evidence type="ECO:0000256" key="13">
    <source>
        <dbReference type="ARBA" id="ARBA00042156"/>
    </source>
</evidence>
<evidence type="ECO:0000256" key="11">
    <source>
        <dbReference type="ARBA" id="ARBA00038000"/>
    </source>
</evidence>
<evidence type="ECO:0000313" key="14">
    <source>
        <dbReference type="EMBL" id="WTW66129.1"/>
    </source>
</evidence>